<dbReference type="Pfam" id="PF01694">
    <property type="entry name" value="Rhomboid"/>
    <property type="match status" value="1"/>
</dbReference>
<evidence type="ECO:0000256" key="1">
    <source>
        <dbReference type="ARBA" id="ARBA00000156"/>
    </source>
</evidence>
<proteinExistence type="inferred from homology"/>
<evidence type="ECO:0000256" key="5">
    <source>
        <dbReference type="ARBA" id="ARBA00022670"/>
    </source>
</evidence>
<comment type="caution">
    <text evidence="14">The sequence shown here is derived from an EMBL/GenBank/DDBJ whole genome shotgun (WGS) entry which is preliminary data.</text>
</comment>
<dbReference type="SUPFAM" id="SSF144091">
    <property type="entry name" value="Rhomboid-like"/>
    <property type="match status" value="1"/>
</dbReference>
<dbReference type="GO" id="GO:0016020">
    <property type="term" value="C:membrane"/>
    <property type="evidence" value="ECO:0007669"/>
    <property type="project" value="UniProtKB-SubCell"/>
</dbReference>
<comment type="similarity">
    <text evidence="3 11">Belongs to the peptidase S54 family.</text>
</comment>
<evidence type="ECO:0000256" key="3">
    <source>
        <dbReference type="ARBA" id="ARBA00009045"/>
    </source>
</evidence>
<dbReference type="EMBL" id="AGNL01026161">
    <property type="protein sequence ID" value="EJK58107.1"/>
    <property type="molecule type" value="Genomic_DNA"/>
</dbReference>
<feature type="domain" description="Peptidase S54 rhomboid" evidence="13">
    <location>
        <begin position="352"/>
        <end position="500"/>
    </location>
</feature>
<feature type="transmembrane region" description="Helical" evidence="11">
    <location>
        <begin position="392"/>
        <end position="412"/>
    </location>
</feature>
<comment type="catalytic activity">
    <reaction evidence="1 11">
        <text>Cleaves type-1 transmembrane domains using a catalytic dyad composed of serine and histidine that are contributed by different transmembrane domains.</text>
        <dbReference type="EC" id="3.4.21.105"/>
    </reaction>
</comment>
<dbReference type="PANTHER" id="PTHR22936">
    <property type="entry name" value="RHOMBOID-RELATED"/>
    <property type="match status" value="1"/>
</dbReference>
<dbReference type="EC" id="3.4.21.105" evidence="4"/>
<keyword evidence="8 11" id="KW-0720">Serine protease</keyword>
<evidence type="ECO:0000256" key="2">
    <source>
        <dbReference type="ARBA" id="ARBA00004141"/>
    </source>
</evidence>
<keyword evidence="6 11" id="KW-0812">Transmembrane</keyword>
<protein>
    <recommendedName>
        <fullName evidence="4">rhomboid protease</fullName>
        <ecNumber evidence="4">3.4.21.105</ecNumber>
    </recommendedName>
</protein>
<dbReference type="OrthoDB" id="418595at2759"/>
<evidence type="ECO:0000256" key="9">
    <source>
        <dbReference type="ARBA" id="ARBA00022989"/>
    </source>
</evidence>
<reference evidence="14 15" key="1">
    <citation type="journal article" date="2012" name="Genome Biol.">
        <title>Genome and low-iron response of an oceanic diatom adapted to chronic iron limitation.</title>
        <authorList>
            <person name="Lommer M."/>
            <person name="Specht M."/>
            <person name="Roy A.S."/>
            <person name="Kraemer L."/>
            <person name="Andreson R."/>
            <person name="Gutowska M.A."/>
            <person name="Wolf J."/>
            <person name="Bergner S.V."/>
            <person name="Schilhabel M.B."/>
            <person name="Klostermeier U.C."/>
            <person name="Beiko R.G."/>
            <person name="Rosenstiel P."/>
            <person name="Hippler M."/>
            <person name="Laroche J."/>
        </authorList>
    </citation>
    <scope>NUCLEOTIDE SEQUENCE [LARGE SCALE GENOMIC DNA]</scope>
    <source>
        <strain evidence="14 15">CCMP1005</strain>
    </source>
</reference>
<dbReference type="eggNOG" id="KOG2289">
    <property type="taxonomic scope" value="Eukaryota"/>
</dbReference>
<name>K0SHW6_THAOC</name>
<keyword evidence="7 11" id="KW-0378">Hydrolase</keyword>
<dbReference type="AlphaFoldDB" id="K0SHW6"/>
<dbReference type="InterPro" id="IPR022764">
    <property type="entry name" value="Peptidase_S54_rhomboid_dom"/>
</dbReference>
<evidence type="ECO:0000256" key="10">
    <source>
        <dbReference type="ARBA" id="ARBA00023136"/>
    </source>
</evidence>
<keyword evidence="10 11" id="KW-0472">Membrane</keyword>
<sequence length="618" mass="68645">MREHAKEADLAAAAGADKFGISVSSKSSHSGHSGEPSAPSSMQVYNPVDDVVQGWSEVNNEYGVSKDEVADQLQHEAPVEAGASPMDEEIALTSSPARMEEPNLSESVGGLVIGSTEYVSQYIKDDEIDINDPEFLEAQRREMDQIQKSKLESAPHMDEFSEIAPTTPTTEDEDNEKLAQAIAAQELPPGVSAVEQQEIMMRLLTQQLRKGDWSSEDELSPALGQRLRDFEFAQRKRREKYGNERPWGILGLYDHLAGIRLDVEWAEDAAFRRANKEPYLSWKDFQTTRDNGWNRPFFTYFLLSACTAVLVVSFWLNGWEVEPLSVNPMIGPSAETLLKMGAKQTSLIVNQGEWYRLFSPMVLHAGLIHYLLNMMALWFIGKAVEQCHGFAAAAILFIIPAVGGTILSALFLPEYISVGASGGIFGLIGACVADILINWRLLFSKHVNSTKDGTRFRHIKVLMYLLFDIVINCLVGLTPFVDNFTHLGGMVYGFMCGLSTIERLPTDFFGIASSCATKFRNIVGGRAHAQVADMCLASHFRLGRLSNQHSCSFISDDCSRITADAKLDSSGYYSLSMSCPDGTIEEVDLSDQLVTDRQWIQKQLPTFCRRYCDNLFSS</sequence>
<feature type="transmembrane region" description="Helical" evidence="11">
    <location>
        <begin position="418"/>
        <end position="441"/>
    </location>
</feature>
<dbReference type="Gene3D" id="1.20.1540.10">
    <property type="entry name" value="Rhomboid-like"/>
    <property type="match status" value="1"/>
</dbReference>
<dbReference type="Proteomes" id="UP000266841">
    <property type="component" value="Unassembled WGS sequence"/>
</dbReference>
<gene>
    <name evidence="14" type="ORF">THAOC_21791</name>
</gene>
<keyword evidence="5 11" id="KW-0645">Protease</keyword>
<evidence type="ECO:0000259" key="13">
    <source>
        <dbReference type="Pfam" id="PF01694"/>
    </source>
</evidence>
<dbReference type="InterPro" id="IPR035952">
    <property type="entry name" value="Rhomboid-like_sf"/>
</dbReference>
<feature type="compositionally biased region" description="Low complexity" evidence="12">
    <location>
        <begin position="22"/>
        <end position="41"/>
    </location>
</feature>
<evidence type="ECO:0000256" key="4">
    <source>
        <dbReference type="ARBA" id="ARBA00013039"/>
    </source>
</evidence>
<evidence type="ECO:0000256" key="8">
    <source>
        <dbReference type="ARBA" id="ARBA00022825"/>
    </source>
</evidence>
<evidence type="ECO:0000256" key="7">
    <source>
        <dbReference type="ARBA" id="ARBA00022801"/>
    </source>
</evidence>
<evidence type="ECO:0000256" key="12">
    <source>
        <dbReference type="SAM" id="MobiDB-lite"/>
    </source>
</evidence>
<feature type="transmembrane region" description="Helical" evidence="11">
    <location>
        <begin position="461"/>
        <end position="481"/>
    </location>
</feature>
<evidence type="ECO:0000313" key="14">
    <source>
        <dbReference type="EMBL" id="EJK58107.1"/>
    </source>
</evidence>
<comment type="subcellular location">
    <subcellularLocation>
        <location evidence="2 11">Membrane</location>
        <topology evidence="2 11">Multi-pass membrane protein</topology>
    </subcellularLocation>
</comment>
<evidence type="ECO:0000256" key="6">
    <source>
        <dbReference type="ARBA" id="ARBA00022692"/>
    </source>
</evidence>
<keyword evidence="9 11" id="KW-1133">Transmembrane helix</keyword>
<dbReference type="InterPro" id="IPR002610">
    <property type="entry name" value="Peptidase_S54_rhomboid-like"/>
</dbReference>
<feature type="transmembrane region" description="Helical" evidence="11">
    <location>
        <begin position="361"/>
        <end position="380"/>
    </location>
</feature>
<feature type="transmembrane region" description="Helical" evidence="11">
    <location>
        <begin position="297"/>
        <end position="316"/>
    </location>
</feature>
<evidence type="ECO:0000313" key="15">
    <source>
        <dbReference type="Proteomes" id="UP000266841"/>
    </source>
</evidence>
<dbReference type="OMA" id="NGWEVEP"/>
<comment type="function">
    <text evidence="11">Serine protease involved in intramembrane proteolysis.</text>
</comment>
<comment type="caution">
    <text evidence="11">Lacks conserved residue(s) required for the propagation of feature annotation.</text>
</comment>
<dbReference type="GO" id="GO:0004252">
    <property type="term" value="F:serine-type endopeptidase activity"/>
    <property type="evidence" value="ECO:0007669"/>
    <property type="project" value="InterPro"/>
</dbReference>
<evidence type="ECO:0000256" key="11">
    <source>
        <dbReference type="RuleBase" id="RU362115"/>
    </source>
</evidence>
<dbReference type="GO" id="GO:0006508">
    <property type="term" value="P:proteolysis"/>
    <property type="evidence" value="ECO:0007669"/>
    <property type="project" value="UniProtKB-KW"/>
</dbReference>
<keyword evidence="15" id="KW-1185">Reference proteome</keyword>
<organism evidence="14 15">
    <name type="scientific">Thalassiosira oceanica</name>
    <name type="common">Marine diatom</name>
    <dbReference type="NCBI Taxonomy" id="159749"/>
    <lineage>
        <taxon>Eukaryota</taxon>
        <taxon>Sar</taxon>
        <taxon>Stramenopiles</taxon>
        <taxon>Ochrophyta</taxon>
        <taxon>Bacillariophyta</taxon>
        <taxon>Coscinodiscophyceae</taxon>
        <taxon>Thalassiosirophycidae</taxon>
        <taxon>Thalassiosirales</taxon>
        <taxon>Thalassiosiraceae</taxon>
        <taxon>Thalassiosira</taxon>
    </lineage>
</organism>
<feature type="region of interest" description="Disordered" evidence="12">
    <location>
        <begin position="22"/>
        <end position="48"/>
    </location>
</feature>
<accession>K0SHW6</accession>
<dbReference type="PANTHER" id="PTHR22936:SF69">
    <property type="entry name" value="RHOMBOID-LIKE PROTEIN"/>
    <property type="match status" value="1"/>
</dbReference>